<comment type="caution">
    <text evidence="5">The sequence shown here is derived from an EMBL/GenBank/DDBJ whole genome shotgun (WGS) entry which is preliminary data.</text>
</comment>
<accession>A0ABU5E218</accession>
<evidence type="ECO:0000313" key="6">
    <source>
        <dbReference type="Proteomes" id="UP001271769"/>
    </source>
</evidence>
<dbReference type="Gene3D" id="3.40.800.10">
    <property type="entry name" value="Ureohydrolase domain"/>
    <property type="match status" value="1"/>
</dbReference>
<dbReference type="SUPFAM" id="SSF52768">
    <property type="entry name" value="Arginase/deacetylase"/>
    <property type="match status" value="1"/>
</dbReference>
<dbReference type="NCBIfam" id="TIGR01230">
    <property type="entry name" value="agmatinase"/>
    <property type="match status" value="1"/>
</dbReference>
<dbReference type="RefSeq" id="WP_320501323.1">
    <property type="nucleotide sequence ID" value="NZ_JAXCLX010000002.1"/>
</dbReference>
<dbReference type="CDD" id="cd11592">
    <property type="entry name" value="Agmatinase_PAH"/>
    <property type="match status" value="1"/>
</dbReference>
<dbReference type="PROSITE" id="PS01053">
    <property type="entry name" value="ARGINASE_1"/>
    <property type="match status" value="1"/>
</dbReference>
<evidence type="ECO:0000256" key="4">
    <source>
        <dbReference type="RuleBase" id="RU003684"/>
    </source>
</evidence>
<dbReference type="InterPro" id="IPR020855">
    <property type="entry name" value="Ureohydrolase_Mn_BS"/>
</dbReference>
<keyword evidence="6" id="KW-1185">Reference proteome</keyword>
<dbReference type="PANTHER" id="PTHR11358:SF26">
    <property type="entry name" value="GUANIDINO ACID HYDROLASE, MITOCHONDRIAL"/>
    <property type="match status" value="1"/>
</dbReference>
<sequence length="319" mass="34831">MAERRKTDTKAMTQPRYTGIPTFMRVPLAGEDWSGIDIGLIGVPYDGGVTNRAGARHGPREIRNQSSFMRTIHHVTRVNPYDLVSVADLGDVLFTKLLQHPGALDEIETVFAKIKGHGITPLTAGGDHTISLPILRALAKDRPVGMIHIDAHTDTWQMFQGSKFSHGSPFRNATEEGLLDPKRVIQIGIRGAQTTADGWDFSQKSGMRVVFMEEFAEIGVDAVIQEARRVVGDGPVYLSFDVDGLDPIYTPGTGTPEIGGITTLEAQKLLRGLRNLDYVGADVVEVAPPFDPTGNTALVAATLMYEILCLLAERIDSRR</sequence>
<dbReference type="EC" id="3.5.3.11" evidence="5"/>
<dbReference type="EMBL" id="JAXCLX010000002">
    <property type="protein sequence ID" value="MDY0872851.1"/>
    <property type="molecule type" value="Genomic_DNA"/>
</dbReference>
<name>A0ABU5E218_9PROT</name>
<reference evidence="5 6" key="1">
    <citation type="journal article" date="2013" name="Antonie Van Leeuwenhoek">
        <title>Dongia rigui sp. nov., isolated from freshwater of a large wetland in Korea.</title>
        <authorList>
            <person name="Baik K.S."/>
            <person name="Hwang Y.M."/>
            <person name="Choi J.S."/>
            <person name="Kwon J."/>
            <person name="Seong C.N."/>
        </authorList>
    </citation>
    <scope>NUCLEOTIDE SEQUENCE [LARGE SCALE GENOMIC DNA]</scope>
    <source>
        <strain evidence="5 6">04SU4-P</strain>
    </source>
</reference>
<comment type="similarity">
    <text evidence="1">Belongs to the arginase family. Agmatinase subfamily.</text>
</comment>
<dbReference type="InterPro" id="IPR005925">
    <property type="entry name" value="Agmatinase-rel"/>
</dbReference>
<keyword evidence="2" id="KW-0479">Metal-binding</keyword>
<dbReference type="PROSITE" id="PS51409">
    <property type="entry name" value="ARGINASE_2"/>
    <property type="match status" value="1"/>
</dbReference>
<evidence type="ECO:0000256" key="2">
    <source>
        <dbReference type="ARBA" id="ARBA00022723"/>
    </source>
</evidence>
<dbReference type="InterPro" id="IPR006035">
    <property type="entry name" value="Ureohydrolase"/>
</dbReference>
<keyword evidence="3 4" id="KW-0378">Hydrolase</keyword>
<evidence type="ECO:0000256" key="1">
    <source>
        <dbReference type="ARBA" id="ARBA00009227"/>
    </source>
</evidence>
<evidence type="ECO:0000313" key="5">
    <source>
        <dbReference type="EMBL" id="MDY0872851.1"/>
    </source>
</evidence>
<protein>
    <submittedName>
        <fullName evidence="5">Agmatinase</fullName>
        <ecNumber evidence="5">3.5.3.11</ecNumber>
    </submittedName>
</protein>
<organism evidence="5 6">
    <name type="scientific">Dongia rigui</name>
    <dbReference type="NCBI Taxonomy" id="940149"/>
    <lineage>
        <taxon>Bacteria</taxon>
        <taxon>Pseudomonadati</taxon>
        <taxon>Pseudomonadota</taxon>
        <taxon>Alphaproteobacteria</taxon>
        <taxon>Rhodospirillales</taxon>
        <taxon>Dongiaceae</taxon>
        <taxon>Dongia</taxon>
    </lineage>
</organism>
<dbReference type="PANTHER" id="PTHR11358">
    <property type="entry name" value="ARGINASE/AGMATINASE"/>
    <property type="match status" value="1"/>
</dbReference>
<dbReference type="PRINTS" id="PR00116">
    <property type="entry name" value="ARGINASE"/>
</dbReference>
<gene>
    <name evidence="5" type="primary">speB</name>
    <name evidence="5" type="ORF">SMD31_12995</name>
</gene>
<dbReference type="Proteomes" id="UP001271769">
    <property type="component" value="Unassembled WGS sequence"/>
</dbReference>
<dbReference type="InterPro" id="IPR023696">
    <property type="entry name" value="Ureohydrolase_dom_sf"/>
</dbReference>
<dbReference type="GO" id="GO:0008783">
    <property type="term" value="F:agmatinase activity"/>
    <property type="evidence" value="ECO:0007669"/>
    <property type="project" value="UniProtKB-EC"/>
</dbReference>
<dbReference type="PIRSF" id="PIRSF036979">
    <property type="entry name" value="Arginase"/>
    <property type="match status" value="1"/>
</dbReference>
<evidence type="ECO:0000256" key="3">
    <source>
        <dbReference type="ARBA" id="ARBA00022801"/>
    </source>
</evidence>
<proteinExistence type="inferred from homology"/>
<dbReference type="Pfam" id="PF00491">
    <property type="entry name" value="Arginase"/>
    <property type="match status" value="1"/>
</dbReference>